<sequence length="59" mass="6677">MSLLMTGDFLSGCFSGGSWVRLVSCRGYSGEWLELIEVLRFFERKNGLAITEWLINAES</sequence>
<name>A0AAW4TA35_9BURK</name>
<accession>A0AAW4TA35</accession>
<dbReference type="RefSeq" id="WP_124549476.1">
    <property type="nucleotide sequence ID" value="NZ_CADEUC010000002.1"/>
</dbReference>
<comment type="caution">
    <text evidence="1">The sequence shown here is derived from an EMBL/GenBank/DDBJ whole genome shotgun (WGS) entry which is preliminary data.</text>
</comment>
<dbReference type="AlphaFoldDB" id="A0AAW4TA35"/>
<dbReference type="EMBL" id="JAIZTC010000002">
    <property type="protein sequence ID" value="MCA8379101.1"/>
    <property type="molecule type" value="Genomic_DNA"/>
</dbReference>
<organism evidence="1 2">
    <name type="scientific">Burkholderia cenocepacia</name>
    <dbReference type="NCBI Taxonomy" id="95486"/>
    <lineage>
        <taxon>Bacteria</taxon>
        <taxon>Pseudomonadati</taxon>
        <taxon>Pseudomonadota</taxon>
        <taxon>Betaproteobacteria</taxon>
        <taxon>Burkholderiales</taxon>
        <taxon>Burkholderiaceae</taxon>
        <taxon>Burkholderia</taxon>
        <taxon>Burkholderia cepacia complex</taxon>
    </lineage>
</organism>
<gene>
    <name evidence="1" type="ORF">LGN22_09395</name>
</gene>
<dbReference type="Proteomes" id="UP001199070">
    <property type="component" value="Unassembled WGS sequence"/>
</dbReference>
<protein>
    <submittedName>
        <fullName evidence="1">Uncharacterized protein</fullName>
    </submittedName>
</protein>
<evidence type="ECO:0000313" key="2">
    <source>
        <dbReference type="Proteomes" id="UP001199070"/>
    </source>
</evidence>
<evidence type="ECO:0000313" key="1">
    <source>
        <dbReference type="EMBL" id="MCA8379101.1"/>
    </source>
</evidence>
<reference evidence="1" key="1">
    <citation type="submission" date="2023-08" db="EMBL/GenBank/DDBJ databases">
        <title>A collection of bacterial strains from the Burkholderia cepacia Research Laboratory and Repository.</title>
        <authorList>
            <person name="Lipuma J."/>
            <person name="Spilker T."/>
        </authorList>
    </citation>
    <scope>NUCLEOTIDE SEQUENCE</scope>
    <source>
        <strain evidence="1">AU0862</strain>
    </source>
</reference>
<proteinExistence type="predicted"/>